<dbReference type="Proteomes" id="UP000828390">
    <property type="component" value="Unassembled WGS sequence"/>
</dbReference>
<name>A0A9D4HKT8_DREPO</name>
<keyword evidence="2" id="KW-1185">Reference proteome</keyword>
<proteinExistence type="predicted"/>
<organism evidence="1 2">
    <name type="scientific">Dreissena polymorpha</name>
    <name type="common">Zebra mussel</name>
    <name type="synonym">Mytilus polymorpha</name>
    <dbReference type="NCBI Taxonomy" id="45954"/>
    <lineage>
        <taxon>Eukaryota</taxon>
        <taxon>Metazoa</taxon>
        <taxon>Spiralia</taxon>
        <taxon>Lophotrochozoa</taxon>
        <taxon>Mollusca</taxon>
        <taxon>Bivalvia</taxon>
        <taxon>Autobranchia</taxon>
        <taxon>Heteroconchia</taxon>
        <taxon>Euheterodonta</taxon>
        <taxon>Imparidentia</taxon>
        <taxon>Neoheterodontei</taxon>
        <taxon>Myida</taxon>
        <taxon>Dreissenoidea</taxon>
        <taxon>Dreissenidae</taxon>
        <taxon>Dreissena</taxon>
    </lineage>
</organism>
<reference evidence="1" key="2">
    <citation type="submission" date="2020-11" db="EMBL/GenBank/DDBJ databases">
        <authorList>
            <person name="McCartney M.A."/>
            <person name="Auch B."/>
            <person name="Kono T."/>
            <person name="Mallez S."/>
            <person name="Becker A."/>
            <person name="Gohl D.M."/>
            <person name="Silverstein K.A.T."/>
            <person name="Koren S."/>
            <person name="Bechman K.B."/>
            <person name="Herman A."/>
            <person name="Abrahante J.E."/>
            <person name="Garbe J."/>
        </authorList>
    </citation>
    <scope>NUCLEOTIDE SEQUENCE</scope>
    <source>
        <strain evidence="1">Duluth1</strain>
        <tissue evidence="1">Whole animal</tissue>
    </source>
</reference>
<protein>
    <submittedName>
        <fullName evidence="1">Uncharacterized protein</fullName>
    </submittedName>
</protein>
<sequence length="166" mass="18597">MHIARGLQRLQIKGFDSRENVSGDVPDILQSKAFGYLQGNMSLVCSASKLAFTMLTDSSKQSSLVIQENKILKHVTESELDYILQTGIITKKKSLALCARKNVPYMFMHKTIQEFLASLYIAMNQTETDTILHAVQLVYCDGSSIFNISQLFIFTCGMFPLAAEKM</sequence>
<evidence type="ECO:0000313" key="1">
    <source>
        <dbReference type="EMBL" id="KAH3724062.1"/>
    </source>
</evidence>
<reference evidence="1" key="1">
    <citation type="journal article" date="2019" name="bioRxiv">
        <title>The Genome of the Zebra Mussel, Dreissena polymorpha: A Resource for Invasive Species Research.</title>
        <authorList>
            <person name="McCartney M.A."/>
            <person name="Auch B."/>
            <person name="Kono T."/>
            <person name="Mallez S."/>
            <person name="Zhang Y."/>
            <person name="Obille A."/>
            <person name="Becker A."/>
            <person name="Abrahante J.E."/>
            <person name="Garbe J."/>
            <person name="Badalamenti J.P."/>
            <person name="Herman A."/>
            <person name="Mangelson H."/>
            <person name="Liachko I."/>
            <person name="Sullivan S."/>
            <person name="Sone E.D."/>
            <person name="Koren S."/>
            <person name="Silverstein K.A.T."/>
            <person name="Beckman K.B."/>
            <person name="Gohl D.M."/>
        </authorList>
    </citation>
    <scope>NUCLEOTIDE SEQUENCE</scope>
    <source>
        <strain evidence="1">Duluth1</strain>
        <tissue evidence="1">Whole animal</tissue>
    </source>
</reference>
<dbReference type="AlphaFoldDB" id="A0A9D4HKT8"/>
<dbReference type="EMBL" id="JAIWYP010000012">
    <property type="protein sequence ID" value="KAH3724062.1"/>
    <property type="molecule type" value="Genomic_DNA"/>
</dbReference>
<evidence type="ECO:0000313" key="2">
    <source>
        <dbReference type="Proteomes" id="UP000828390"/>
    </source>
</evidence>
<gene>
    <name evidence="1" type="ORF">DPMN_049864</name>
</gene>
<accession>A0A9D4HKT8</accession>
<comment type="caution">
    <text evidence="1">The sequence shown here is derived from an EMBL/GenBank/DDBJ whole genome shotgun (WGS) entry which is preliminary data.</text>
</comment>